<feature type="domain" description="HPr kinase/phosphorylase C-terminal" evidence="1">
    <location>
        <begin position="16"/>
        <end position="93"/>
    </location>
</feature>
<comment type="caution">
    <text evidence="2">The sequence shown here is derived from an EMBL/GenBank/DDBJ whole genome shotgun (WGS) entry which is preliminary data.</text>
</comment>
<dbReference type="GO" id="GO:0016301">
    <property type="term" value="F:kinase activity"/>
    <property type="evidence" value="ECO:0007669"/>
    <property type="project" value="UniProtKB-KW"/>
</dbReference>
<dbReference type="Gene3D" id="3.40.50.300">
    <property type="entry name" value="P-loop containing nucleotide triphosphate hydrolases"/>
    <property type="match status" value="1"/>
</dbReference>
<keyword evidence="2" id="KW-0808">Transferase</keyword>
<evidence type="ECO:0000313" key="2">
    <source>
        <dbReference type="EMBL" id="MCL6284483.1"/>
    </source>
</evidence>
<dbReference type="RefSeq" id="WP_249710533.1">
    <property type="nucleotide sequence ID" value="NZ_JAMFMB010000016.1"/>
</dbReference>
<proteinExistence type="predicted"/>
<accession>A0ABT0Q3P4</accession>
<dbReference type="Proteomes" id="UP001203880">
    <property type="component" value="Unassembled WGS sequence"/>
</dbReference>
<dbReference type="InterPro" id="IPR011104">
    <property type="entry name" value="Hpr_kin/Pase_C"/>
</dbReference>
<evidence type="ECO:0000313" key="3">
    <source>
        <dbReference type="Proteomes" id="UP001203880"/>
    </source>
</evidence>
<dbReference type="Pfam" id="PF07475">
    <property type="entry name" value="Hpr_kinase_C"/>
    <property type="match status" value="1"/>
</dbReference>
<dbReference type="PANTHER" id="PTHR30305:SF1">
    <property type="entry name" value="HPR KINASE_PHOSPHORYLASE"/>
    <property type="match status" value="1"/>
</dbReference>
<sequence>MSDPTGPNALAPFAEASRANIHGSCVAIGRAALLIVGRSGSGKSALALEMIALGAELVADDRVELARDRARVLASAPEPIAGVIEARGIGLLRAAPFGPAPLSYILDLDRPEAARLPAQVEMVLLGCRLPLLGAPNAPNLAAALVQLLKAGRVPPEWPNR</sequence>
<protein>
    <submittedName>
        <fullName evidence="2">HPr kinase/phosphatase C-terminal domain-containing protein</fullName>
    </submittedName>
</protein>
<name>A0ABT0Q3P4_9RHOB</name>
<reference evidence="2" key="1">
    <citation type="submission" date="2022-05" db="EMBL/GenBank/DDBJ databases">
        <authorList>
            <person name="Park J.-S."/>
        </authorList>
    </citation>
    <scope>NUCLEOTIDE SEQUENCE</scope>
    <source>
        <strain evidence="2">2012CJ41-6</strain>
    </source>
</reference>
<gene>
    <name evidence="2" type="ORF">M3P21_13190</name>
</gene>
<dbReference type="EMBL" id="JAMFMB010000016">
    <property type="protein sequence ID" value="MCL6284483.1"/>
    <property type="molecule type" value="Genomic_DNA"/>
</dbReference>
<dbReference type="InterPro" id="IPR027417">
    <property type="entry name" value="P-loop_NTPase"/>
</dbReference>
<keyword evidence="3" id="KW-1185">Reference proteome</keyword>
<dbReference type="PANTHER" id="PTHR30305">
    <property type="entry name" value="PROTEIN YJDM-RELATED"/>
    <property type="match status" value="1"/>
</dbReference>
<dbReference type="SUPFAM" id="SSF53795">
    <property type="entry name" value="PEP carboxykinase-like"/>
    <property type="match status" value="1"/>
</dbReference>
<keyword evidence="2" id="KW-0418">Kinase</keyword>
<evidence type="ECO:0000259" key="1">
    <source>
        <dbReference type="Pfam" id="PF07475"/>
    </source>
</evidence>
<organism evidence="2 3">
    <name type="scientific">Ruegeria spongiae</name>
    <dbReference type="NCBI Taxonomy" id="2942209"/>
    <lineage>
        <taxon>Bacteria</taxon>
        <taxon>Pseudomonadati</taxon>
        <taxon>Pseudomonadota</taxon>
        <taxon>Alphaproteobacteria</taxon>
        <taxon>Rhodobacterales</taxon>
        <taxon>Roseobacteraceae</taxon>
        <taxon>Ruegeria</taxon>
    </lineage>
</organism>
<dbReference type="CDD" id="cd01918">
    <property type="entry name" value="HprK_C"/>
    <property type="match status" value="1"/>
</dbReference>